<evidence type="ECO:0000256" key="1">
    <source>
        <dbReference type="ARBA" id="ARBA00005485"/>
    </source>
</evidence>
<evidence type="ECO:0000313" key="5">
    <source>
        <dbReference type="Proteomes" id="UP000811246"/>
    </source>
</evidence>
<evidence type="ECO:0000313" key="4">
    <source>
        <dbReference type="EMBL" id="KAG6699443.1"/>
    </source>
</evidence>
<organism evidence="4 5">
    <name type="scientific">Carya illinoinensis</name>
    <name type="common">Pecan</name>
    <dbReference type="NCBI Taxonomy" id="32201"/>
    <lineage>
        <taxon>Eukaryota</taxon>
        <taxon>Viridiplantae</taxon>
        <taxon>Streptophyta</taxon>
        <taxon>Embryophyta</taxon>
        <taxon>Tracheophyta</taxon>
        <taxon>Spermatophyta</taxon>
        <taxon>Magnoliopsida</taxon>
        <taxon>eudicotyledons</taxon>
        <taxon>Gunneridae</taxon>
        <taxon>Pentapetalae</taxon>
        <taxon>rosids</taxon>
        <taxon>fabids</taxon>
        <taxon>Fagales</taxon>
        <taxon>Juglandaceae</taxon>
        <taxon>Carya</taxon>
    </lineage>
</organism>
<name>A0A922JAB1_CARIL</name>
<evidence type="ECO:0008006" key="6">
    <source>
        <dbReference type="Google" id="ProtNLM"/>
    </source>
</evidence>
<keyword evidence="2 3" id="KW-0175">Coiled coil</keyword>
<evidence type="ECO:0000256" key="3">
    <source>
        <dbReference type="SAM" id="Coils"/>
    </source>
</evidence>
<dbReference type="GO" id="GO:0009904">
    <property type="term" value="P:chloroplast accumulation movement"/>
    <property type="evidence" value="ECO:0007669"/>
    <property type="project" value="TreeGrafter"/>
</dbReference>
<evidence type="ECO:0000256" key="2">
    <source>
        <dbReference type="ARBA" id="ARBA00023054"/>
    </source>
</evidence>
<dbReference type="PANTHER" id="PTHR32054:SF9">
    <property type="entry name" value="OS04G0116200 PROTEIN"/>
    <property type="match status" value="1"/>
</dbReference>
<dbReference type="AlphaFoldDB" id="A0A922JAB1"/>
<accession>A0A922JAB1</accession>
<dbReference type="GO" id="GO:0005829">
    <property type="term" value="C:cytosol"/>
    <property type="evidence" value="ECO:0007669"/>
    <property type="project" value="TreeGrafter"/>
</dbReference>
<dbReference type="PANTHER" id="PTHR32054">
    <property type="entry name" value="HEAVY CHAIN, PUTATIVE, EXPRESSED-RELATED-RELATED"/>
    <property type="match status" value="1"/>
</dbReference>
<gene>
    <name evidence="4" type="ORF">I3842_08G067300</name>
</gene>
<dbReference type="EMBL" id="CM031832">
    <property type="protein sequence ID" value="KAG6699443.1"/>
    <property type="molecule type" value="Genomic_DNA"/>
</dbReference>
<sequence>MDKEDGIVVMKRVEIDTAAPFRSVKEALSLFGDKVLAGELYASKLRQVKMQDGGSENGCSGLSRLGNVTAELEETKQSLQKAKEERMLLATCLSSMKTELERTKLELQQLKEHESDKQPMETEFEDVKFVEDSTKFEVKIQDSDHKEEEEMEFQKKRYVTNFANPPSFEQVSIPQVVEKLERHPSPKKKKKKKKKISTLIPLIGGIFSKKKGSPEVALPQVP</sequence>
<comment type="similarity">
    <text evidence="1">Belongs to the WEB family.</text>
</comment>
<comment type="caution">
    <text evidence="4">The sequence shown here is derived from an EMBL/GenBank/DDBJ whole genome shotgun (WGS) entry which is preliminary data.</text>
</comment>
<feature type="coiled-coil region" evidence="3">
    <location>
        <begin position="62"/>
        <end position="117"/>
    </location>
</feature>
<dbReference type="GO" id="GO:0009903">
    <property type="term" value="P:chloroplast avoidance movement"/>
    <property type="evidence" value="ECO:0007669"/>
    <property type="project" value="TreeGrafter"/>
</dbReference>
<dbReference type="Proteomes" id="UP000811246">
    <property type="component" value="Chromosome 8"/>
</dbReference>
<protein>
    <recommendedName>
        <fullName evidence="6">WEB family protein</fullName>
    </recommendedName>
</protein>
<proteinExistence type="inferred from homology"/>
<reference evidence="4" key="1">
    <citation type="submission" date="2021-01" db="EMBL/GenBank/DDBJ databases">
        <authorList>
            <person name="Lovell J.T."/>
            <person name="Bentley N."/>
            <person name="Bhattarai G."/>
            <person name="Jenkins J.W."/>
            <person name="Sreedasyam A."/>
            <person name="Alarcon Y."/>
            <person name="Bock C."/>
            <person name="Boston L."/>
            <person name="Carlson J."/>
            <person name="Cervantes K."/>
            <person name="Clermont K."/>
            <person name="Krom N."/>
            <person name="Kubenka K."/>
            <person name="Mamidi S."/>
            <person name="Mattison C."/>
            <person name="Monteros M."/>
            <person name="Pisani C."/>
            <person name="Plott C."/>
            <person name="Rajasekar S."/>
            <person name="Rhein H.S."/>
            <person name="Rohla C."/>
            <person name="Song M."/>
            <person name="Hilaire R.S."/>
            <person name="Shu S."/>
            <person name="Wells L."/>
            <person name="Wang X."/>
            <person name="Webber J."/>
            <person name="Heerema R.J."/>
            <person name="Klein P."/>
            <person name="Conner P."/>
            <person name="Grauke L."/>
            <person name="Grimwood J."/>
            <person name="Schmutz J."/>
            <person name="Randall J.J."/>
        </authorList>
    </citation>
    <scope>NUCLEOTIDE SEQUENCE</scope>
    <source>
        <tissue evidence="4">Leaf</tissue>
    </source>
</reference>